<gene>
    <name evidence="2" type="ORF">H3Z74_02690</name>
</gene>
<dbReference type="Proteomes" id="UP000516148">
    <property type="component" value="Chromosome"/>
</dbReference>
<protein>
    <submittedName>
        <fullName evidence="2">Uncharacterized protein</fullName>
    </submittedName>
</protein>
<sequence length="217" mass="23562">MRMLAITIVLLSSGMADAQRLPASRLTDAQLNDSLELGQEIEDRADGDLNGDGLIDTAYSVSSPDARGVTVLIAQPAGVKPPFRPIGELKLEPVALGPASLSIAKGVLKVEELTGGTTAVSAIYRFRIDPAAGRGQRMRLIGLDATLYSRTYSHDGFEMSWNLLTSAIVTRELRLNKGGGDAAYDKVFEQRSKRVSKPLYMEDAPDPEMVMIDLRKR</sequence>
<evidence type="ECO:0000256" key="1">
    <source>
        <dbReference type="SAM" id="SignalP"/>
    </source>
</evidence>
<reference evidence="2 3" key="1">
    <citation type="submission" date="2020-09" db="EMBL/GenBank/DDBJ databases">
        <title>Sphingomonas sp., a new species isolated from pork steak.</title>
        <authorList>
            <person name="Heidler von Heilborn D."/>
        </authorList>
    </citation>
    <scope>NUCLEOTIDE SEQUENCE [LARGE SCALE GENOMIC DNA]</scope>
    <source>
        <strain evidence="3">S8-3T</strain>
    </source>
</reference>
<keyword evidence="3" id="KW-1185">Reference proteome</keyword>
<organism evidence="2 3">
    <name type="scientific">Sphingomonas alpina</name>
    <dbReference type="NCBI Taxonomy" id="653931"/>
    <lineage>
        <taxon>Bacteria</taxon>
        <taxon>Pseudomonadati</taxon>
        <taxon>Pseudomonadota</taxon>
        <taxon>Alphaproteobacteria</taxon>
        <taxon>Sphingomonadales</taxon>
        <taxon>Sphingomonadaceae</taxon>
        <taxon>Sphingomonas</taxon>
    </lineage>
</organism>
<dbReference type="AlphaFoldDB" id="A0A7H0LKH0"/>
<dbReference type="RefSeq" id="WP_187762477.1">
    <property type="nucleotide sequence ID" value="NZ_CP061038.1"/>
</dbReference>
<dbReference type="EMBL" id="CP061038">
    <property type="protein sequence ID" value="QNQ10173.1"/>
    <property type="molecule type" value="Genomic_DNA"/>
</dbReference>
<feature type="chain" id="PRO_5028912590" evidence="1">
    <location>
        <begin position="19"/>
        <end position="217"/>
    </location>
</feature>
<keyword evidence="1" id="KW-0732">Signal</keyword>
<proteinExistence type="predicted"/>
<dbReference type="KEGG" id="spap:H3Z74_02690"/>
<accession>A0A7H0LKH0</accession>
<feature type="signal peptide" evidence="1">
    <location>
        <begin position="1"/>
        <end position="18"/>
    </location>
</feature>
<evidence type="ECO:0000313" key="2">
    <source>
        <dbReference type="EMBL" id="QNQ10173.1"/>
    </source>
</evidence>
<evidence type="ECO:0000313" key="3">
    <source>
        <dbReference type="Proteomes" id="UP000516148"/>
    </source>
</evidence>
<name>A0A7H0LKH0_9SPHN</name>